<sequence length="639" mass="70953">MVLHKAADTPRINAREFDAFDIFNLKHYLGPNPYLNTAALTFDFTLTYSLKPLPIESYLVQVGQHLPQLQGETYLSYAHLFAHLVAEVNRLQMGLHLYRWSFRLFPEYVRIAVQTLHGRTTRAAVYLAWDWLEAITQDQEFDFEGELRRLQQLFRDSVYGGPTVYALLRAAHERGIPTYYLWDEGVMQYGYGRKQVRGVATTFHCDSHLDSAFTTRKDDCKAFLSAQGFPVPPGEVVTSLAEALEQAEAIGYPVVLKPVAGHKGIGVTANIQTPEELEFAYDEAVDAIPYEQPIQLILEKHLQGTDFRLLCVGGRFVAATERRPASVTGDGQSTIGQLIHQANQDPARWDTPTSPLGPIQWDDAMERFLAEQGLTVESVLEPGRTVYLRKVSNLSAGGVSRDVTASVHPDNIVLAQTIAQQFSLVCLGIDVIATSLECSWKEGSLGIIEINAAPGVLMHQKPAIGDGVDVPGAILNYLFPAKGTGRIPILTFNRLSLREVQTLVEHILAAHPQWCVGSLCREGVLLNRTVRPRQGSHFRQVKTLLRHPHLDLLLVEVDEDTLEYEGLAYEGSDLVVLRDPSEKEQQVLKRDLNPDGTLILQQGSTVTLTVAGQVERFDLSGAEPLQGILLRAVSQLLPA</sequence>
<gene>
    <name evidence="3" type="ORF">JX360_11095</name>
</gene>
<reference evidence="3" key="1">
    <citation type="submission" date="2021-02" db="EMBL/GenBank/DDBJ databases">
        <title>The CRISPR/cas machinery reduction and long-range gene transfer in the hot spring cyanobacterium Synechococcus.</title>
        <authorList>
            <person name="Dvorak P."/>
            <person name="Jahodarova E."/>
            <person name="Hasler P."/>
            <person name="Poulickova A."/>
        </authorList>
    </citation>
    <scope>NUCLEOTIDE SEQUENCE</scope>
    <source>
        <strain evidence="3">Rupite</strain>
    </source>
</reference>
<dbReference type="PANTHER" id="PTHR21621">
    <property type="entry name" value="RIBOSOMAL PROTEIN S6 MODIFICATION PROTEIN"/>
    <property type="match status" value="1"/>
</dbReference>
<dbReference type="Gene3D" id="3.30.1490.20">
    <property type="entry name" value="ATP-grasp fold, A domain"/>
    <property type="match status" value="1"/>
</dbReference>
<dbReference type="SUPFAM" id="SSF56059">
    <property type="entry name" value="Glutathione synthetase ATP-binding domain-like"/>
    <property type="match status" value="1"/>
</dbReference>
<protein>
    <submittedName>
        <fullName evidence="3">Acetate--CoA ligase family protein</fullName>
    </submittedName>
</protein>
<dbReference type="InterPro" id="IPR011761">
    <property type="entry name" value="ATP-grasp"/>
</dbReference>
<keyword evidence="1" id="KW-0547">Nucleotide-binding</keyword>
<dbReference type="EMBL" id="JAFIRA010000028">
    <property type="protein sequence ID" value="MCJ2543448.1"/>
    <property type="molecule type" value="Genomic_DNA"/>
</dbReference>
<feature type="domain" description="ATP-grasp" evidence="2">
    <location>
        <begin position="221"/>
        <end position="479"/>
    </location>
</feature>
<keyword evidence="1" id="KW-0067">ATP-binding</keyword>
<dbReference type="Pfam" id="PF13549">
    <property type="entry name" value="ATP-grasp_5"/>
    <property type="match status" value="1"/>
</dbReference>
<accession>A0ABT0CCF9</accession>
<dbReference type="InterPro" id="IPR013815">
    <property type="entry name" value="ATP_grasp_subdomain_1"/>
</dbReference>
<evidence type="ECO:0000256" key="1">
    <source>
        <dbReference type="PROSITE-ProRule" id="PRU00409"/>
    </source>
</evidence>
<evidence type="ECO:0000313" key="3">
    <source>
        <dbReference type="EMBL" id="MCJ2543448.1"/>
    </source>
</evidence>
<comment type="caution">
    <text evidence="3">The sequence shown here is derived from an EMBL/GenBank/DDBJ whole genome shotgun (WGS) entry which is preliminary data.</text>
</comment>
<evidence type="ECO:0000313" key="4">
    <source>
        <dbReference type="Proteomes" id="UP000830835"/>
    </source>
</evidence>
<dbReference type="PROSITE" id="PS50975">
    <property type="entry name" value="ATP_GRASP"/>
    <property type="match status" value="1"/>
</dbReference>
<dbReference type="GO" id="GO:0016874">
    <property type="term" value="F:ligase activity"/>
    <property type="evidence" value="ECO:0007669"/>
    <property type="project" value="UniProtKB-KW"/>
</dbReference>
<name>A0ABT0CCF9_THEVL</name>
<keyword evidence="3" id="KW-0436">Ligase</keyword>
<proteinExistence type="predicted"/>
<dbReference type="RefSeq" id="WP_244350805.1">
    <property type="nucleotide sequence ID" value="NZ_JAFIRA010000028.1"/>
</dbReference>
<dbReference type="Gene3D" id="3.30.470.20">
    <property type="entry name" value="ATP-grasp fold, B domain"/>
    <property type="match status" value="1"/>
</dbReference>
<organism evidence="3 4">
    <name type="scientific">Thermostichus vulcanus str. 'Rupite'</name>
    <dbReference type="NCBI Taxonomy" id="2813851"/>
    <lineage>
        <taxon>Bacteria</taxon>
        <taxon>Bacillati</taxon>
        <taxon>Cyanobacteriota</taxon>
        <taxon>Cyanophyceae</taxon>
        <taxon>Thermostichales</taxon>
        <taxon>Thermostichaceae</taxon>
        <taxon>Thermostichus</taxon>
    </lineage>
</organism>
<dbReference type="Proteomes" id="UP000830835">
    <property type="component" value="Unassembled WGS sequence"/>
</dbReference>
<dbReference type="PANTHER" id="PTHR21621:SF0">
    <property type="entry name" value="BETA-CITRYLGLUTAMATE SYNTHASE B-RELATED"/>
    <property type="match status" value="1"/>
</dbReference>
<evidence type="ECO:0000259" key="2">
    <source>
        <dbReference type="PROSITE" id="PS50975"/>
    </source>
</evidence>
<keyword evidence="4" id="KW-1185">Reference proteome</keyword>